<organism evidence="2 3">
    <name type="scientific">Vibrio celticus</name>
    <dbReference type="NCBI Taxonomy" id="446372"/>
    <lineage>
        <taxon>Bacteria</taxon>
        <taxon>Pseudomonadati</taxon>
        <taxon>Pseudomonadota</taxon>
        <taxon>Gammaproteobacteria</taxon>
        <taxon>Vibrionales</taxon>
        <taxon>Vibrionaceae</taxon>
        <taxon>Vibrio</taxon>
    </lineage>
</organism>
<dbReference type="EMBL" id="FLQZ01000132">
    <property type="protein sequence ID" value="SBT15474.1"/>
    <property type="molecule type" value="Genomic_DNA"/>
</dbReference>
<reference evidence="3" key="1">
    <citation type="submission" date="2016-06" db="EMBL/GenBank/DDBJ databases">
        <authorList>
            <person name="Rodrigo-Torres L."/>
            <person name="Arahal D.R."/>
        </authorList>
    </citation>
    <scope>NUCLEOTIDE SEQUENCE [LARGE SCALE GENOMIC DNA]</scope>
    <source>
        <strain evidence="3">CECT 7224</strain>
    </source>
</reference>
<keyword evidence="3" id="KW-1185">Reference proteome</keyword>
<gene>
    <name evidence="2" type="ORF">VCE7224_04263</name>
</gene>
<evidence type="ECO:0000313" key="3">
    <source>
        <dbReference type="Proteomes" id="UP000092819"/>
    </source>
</evidence>
<dbReference type="Proteomes" id="UP000092819">
    <property type="component" value="Unassembled WGS sequence"/>
</dbReference>
<name>A0A1C3JK12_9VIBR</name>
<accession>A0A1C3JK12</accession>
<evidence type="ECO:0000256" key="1">
    <source>
        <dbReference type="SAM" id="MobiDB-lite"/>
    </source>
</evidence>
<feature type="region of interest" description="Disordered" evidence="1">
    <location>
        <begin position="1"/>
        <end position="41"/>
    </location>
</feature>
<proteinExistence type="predicted"/>
<protein>
    <submittedName>
        <fullName evidence="2">Uncharacterized protein</fullName>
    </submittedName>
</protein>
<sequence length="185" mass="20260">MSRKIASNKNKADSEIEVMEESLQTGAEPEKVQETQDQDNQEAIECENTSILLSGKAKKLSPKSESCIYFDLVKMRGDEELYLKLTGNDSGGLFTKELIPMKKLINILKEYKDKSFKSTVLKPAIIGGSANNPSFIASTLRSDAMGLIKAAPNSLFLHVLSPDFDVRCDELIALVDADGTPKTTA</sequence>
<evidence type="ECO:0000313" key="2">
    <source>
        <dbReference type="EMBL" id="SBT15474.1"/>
    </source>
</evidence>
<dbReference type="AlphaFoldDB" id="A0A1C3JK12"/>
<dbReference type="RefSeq" id="WP_065677650.1">
    <property type="nucleotide sequence ID" value="NZ_AP025464.1"/>
</dbReference>